<protein>
    <recommendedName>
        <fullName evidence="4">F-box domain-containing protein</fullName>
    </recommendedName>
</protein>
<feature type="region of interest" description="Disordered" evidence="1">
    <location>
        <begin position="508"/>
        <end position="537"/>
    </location>
</feature>
<reference evidence="2 3" key="1">
    <citation type="journal article" date="2018" name="Mol. Ecol.">
        <title>The obligate alkalophilic soda-lake fungus Sodiomyces alkalinus has shifted to a protein diet.</title>
        <authorList>
            <person name="Grum-Grzhimaylo A.A."/>
            <person name="Falkoski D.L."/>
            <person name="van den Heuvel J."/>
            <person name="Valero-Jimenez C.A."/>
            <person name="Min B."/>
            <person name="Choi I.G."/>
            <person name="Lipzen A."/>
            <person name="Daum C.G."/>
            <person name="Aanen D.K."/>
            <person name="Tsang A."/>
            <person name="Henrissat B."/>
            <person name="Bilanenko E.N."/>
            <person name="de Vries R.P."/>
            <person name="van Kan J.A.L."/>
            <person name="Grigoriev I.V."/>
            <person name="Debets A.J.M."/>
        </authorList>
    </citation>
    <scope>NUCLEOTIDE SEQUENCE [LARGE SCALE GENOMIC DNA]</scope>
    <source>
        <strain evidence="2 3">F11</strain>
    </source>
</reference>
<evidence type="ECO:0000256" key="1">
    <source>
        <dbReference type="SAM" id="MobiDB-lite"/>
    </source>
</evidence>
<dbReference type="OrthoDB" id="5279008at2759"/>
<dbReference type="STRING" id="1314773.A0A3N2PXB7"/>
<keyword evidence="3" id="KW-1185">Reference proteome</keyword>
<evidence type="ECO:0000313" key="2">
    <source>
        <dbReference type="EMBL" id="ROT39066.1"/>
    </source>
</evidence>
<sequence>MSAGSPLHEVPVELWLRISAELKTEDLNALRLTCRTIESCLFLAYAREFFSKKQFMLTEHSLQTLIDISNSRLAEHLKHVIIGLDRYSDRDFANPIQQTIYREGFQGQQALIWSGRAAHMLTTAFRNLKPTTIGIRDYNSDGRRSRDGSNARWASYGATTVMNQTGVNIMTDSPSRFASGRDIAPYWPSQVFSLVLTALGAAEARPQSIEVLRRHRGVLRPISFYLPGFSYPTVVPVLRNLTTLFLALDLEIGATRSCHYVPASGGGSTGSAGADGPSHNVNVNGARGQDLEKCPDFPLRLFVAHLSNLKHLRINFQNNPVGPGPTSFLQWLGSPAPTPTPTPTCLDAQLSALAYAPAVDPATNLPRTIDPVGLPALEQLDLGHMRVCPSMFIRILRKFAPTLKRVELWRVVLQQRDLAHVYFHEKPPPNLWVQLLKKMRALPLQLEHVMIGQPMQDTPGILSCVVNFKSLVAQADEGRRAVPDVRAYTGMDWKRFVEELEGDLEIQTAPPRVAVTASPVDTGNSASESSGEESEEE</sequence>
<dbReference type="Proteomes" id="UP000272025">
    <property type="component" value="Unassembled WGS sequence"/>
</dbReference>
<dbReference type="EMBL" id="ML119054">
    <property type="protein sequence ID" value="ROT39066.1"/>
    <property type="molecule type" value="Genomic_DNA"/>
</dbReference>
<organism evidence="2 3">
    <name type="scientific">Sodiomyces alkalinus (strain CBS 110278 / VKM F-3762 / F11)</name>
    <name type="common">Alkaliphilic filamentous fungus</name>
    <dbReference type="NCBI Taxonomy" id="1314773"/>
    <lineage>
        <taxon>Eukaryota</taxon>
        <taxon>Fungi</taxon>
        <taxon>Dikarya</taxon>
        <taxon>Ascomycota</taxon>
        <taxon>Pezizomycotina</taxon>
        <taxon>Sordariomycetes</taxon>
        <taxon>Hypocreomycetidae</taxon>
        <taxon>Glomerellales</taxon>
        <taxon>Plectosphaerellaceae</taxon>
        <taxon>Sodiomyces</taxon>
    </lineage>
</organism>
<dbReference type="RefSeq" id="XP_028466872.1">
    <property type="nucleotide sequence ID" value="XM_028611731.1"/>
</dbReference>
<evidence type="ECO:0000313" key="3">
    <source>
        <dbReference type="Proteomes" id="UP000272025"/>
    </source>
</evidence>
<name>A0A3N2PXB7_SODAK</name>
<dbReference type="GeneID" id="39580209"/>
<evidence type="ECO:0008006" key="4">
    <source>
        <dbReference type="Google" id="ProtNLM"/>
    </source>
</evidence>
<proteinExistence type="predicted"/>
<gene>
    <name evidence="2" type="ORF">SODALDRAFT_332500</name>
</gene>
<dbReference type="AlphaFoldDB" id="A0A3N2PXB7"/>
<accession>A0A3N2PXB7</accession>